<dbReference type="Proteomes" id="UP001465755">
    <property type="component" value="Unassembled WGS sequence"/>
</dbReference>
<evidence type="ECO:0000256" key="3">
    <source>
        <dbReference type="PROSITE-ProRule" id="PRU10133"/>
    </source>
</evidence>
<evidence type="ECO:0000313" key="6">
    <source>
        <dbReference type="EMBL" id="KAK9792488.1"/>
    </source>
</evidence>
<keyword evidence="4" id="KW-0547">Nucleotide-binding</keyword>
<dbReference type="SMART" id="SM00212">
    <property type="entry name" value="UBCc"/>
    <property type="match status" value="1"/>
</dbReference>
<dbReference type="InterPro" id="IPR000608">
    <property type="entry name" value="UBC"/>
</dbReference>
<comment type="similarity">
    <text evidence="4">Belongs to the ubiquitin-conjugating enzyme family.</text>
</comment>
<dbReference type="EMBL" id="JALJOQ010000163">
    <property type="protein sequence ID" value="KAK9792488.1"/>
    <property type="molecule type" value="Genomic_DNA"/>
</dbReference>
<dbReference type="Pfam" id="PF00179">
    <property type="entry name" value="UQ_con"/>
    <property type="match status" value="1"/>
</dbReference>
<evidence type="ECO:0000256" key="4">
    <source>
        <dbReference type="RuleBase" id="RU362109"/>
    </source>
</evidence>
<sequence length="158" mass="17175">MASKSRLLKEARECAKAPADLGISLQPDERNIHTWRGHIRGPSGTPFEGGTFELTLSVPQNYPLFPPSVRFKTKIFHPNVHFKTGEICLDILKGAWTPAWTLLAVCQAISALMADPAPDSPLNCDAGNLLRGGDLRGYASMARCYTLDLASAPARQLS</sequence>
<dbReference type="GO" id="GO:0016740">
    <property type="term" value="F:transferase activity"/>
    <property type="evidence" value="ECO:0007669"/>
    <property type="project" value="UniProtKB-KW"/>
</dbReference>
<organism evidence="6 7">
    <name type="scientific">Symbiochloris irregularis</name>
    <dbReference type="NCBI Taxonomy" id="706552"/>
    <lineage>
        <taxon>Eukaryota</taxon>
        <taxon>Viridiplantae</taxon>
        <taxon>Chlorophyta</taxon>
        <taxon>core chlorophytes</taxon>
        <taxon>Trebouxiophyceae</taxon>
        <taxon>Trebouxiales</taxon>
        <taxon>Trebouxiaceae</taxon>
        <taxon>Symbiochloris</taxon>
    </lineage>
</organism>
<evidence type="ECO:0000259" key="5">
    <source>
        <dbReference type="PROSITE" id="PS50127"/>
    </source>
</evidence>
<dbReference type="CDD" id="cd23812">
    <property type="entry name" value="UBCc_ScPEX4-like"/>
    <property type="match status" value="1"/>
</dbReference>
<dbReference type="PROSITE" id="PS00183">
    <property type="entry name" value="UBC_1"/>
    <property type="match status" value="1"/>
</dbReference>
<dbReference type="InterPro" id="IPR016135">
    <property type="entry name" value="UBQ-conjugating_enzyme/RWD"/>
</dbReference>
<dbReference type="InterPro" id="IPR023313">
    <property type="entry name" value="UBQ-conjugating_AS"/>
</dbReference>
<protein>
    <recommendedName>
        <fullName evidence="5">UBC core domain-containing protein</fullName>
    </recommendedName>
</protein>
<evidence type="ECO:0000256" key="1">
    <source>
        <dbReference type="ARBA" id="ARBA00022679"/>
    </source>
</evidence>
<dbReference type="Gene3D" id="3.10.110.10">
    <property type="entry name" value="Ubiquitin Conjugating Enzyme"/>
    <property type="match status" value="1"/>
</dbReference>
<comment type="caution">
    <text evidence="6">The sequence shown here is derived from an EMBL/GenBank/DDBJ whole genome shotgun (WGS) entry which is preliminary data.</text>
</comment>
<dbReference type="SUPFAM" id="SSF54495">
    <property type="entry name" value="UBC-like"/>
    <property type="match status" value="1"/>
</dbReference>
<keyword evidence="1" id="KW-0808">Transferase</keyword>
<evidence type="ECO:0000256" key="2">
    <source>
        <dbReference type="ARBA" id="ARBA00022786"/>
    </source>
</evidence>
<reference evidence="6 7" key="1">
    <citation type="journal article" date="2024" name="Nat. Commun.">
        <title>Phylogenomics reveals the evolutionary origins of lichenization in chlorophyte algae.</title>
        <authorList>
            <person name="Puginier C."/>
            <person name="Libourel C."/>
            <person name="Otte J."/>
            <person name="Skaloud P."/>
            <person name="Haon M."/>
            <person name="Grisel S."/>
            <person name="Petersen M."/>
            <person name="Berrin J.G."/>
            <person name="Delaux P.M."/>
            <person name="Dal Grande F."/>
            <person name="Keller J."/>
        </authorList>
    </citation>
    <scope>NUCLEOTIDE SEQUENCE [LARGE SCALE GENOMIC DNA]</scope>
    <source>
        <strain evidence="6 7">SAG 2036</strain>
    </source>
</reference>
<keyword evidence="4" id="KW-0067">ATP-binding</keyword>
<dbReference type="PANTHER" id="PTHR24067">
    <property type="entry name" value="UBIQUITIN-CONJUGATING ENZYME E2"/>
    <property type="match status" value="1"/>
</dbReference>
<dbReference type="GO" id="GO:0005524">
    <property type="term" value="F:ATP binding"/>
    <property type="evidence" value="ECO:0007669"/>
    <property type="project" value="UniProtKB-UniRule"/>
</dbReference>
<dbReference type="AlphaFoldDB" id="A0AAW1NN71"/>
<keyword evidence="2 4" id="KW-0833">Ubl conjugation pathway</keyword>
<keyword evidence="7" id="KW-1185">Reference proteome</keyword>
<evidence type="ECO:0000313" key="7">
    <source>
        <dbReference type="Proteomes" id="UP001465755"/>
    </source>
</evidence>
<feature type="active site" description="Glycyl thioester intermediate" evidence="3">
    <location>
        <position position="88"/>
    </location>
</feature>
<gene>
    <name evidence="6" type="ORF">WJX73_006142</name>
</gene>
<proteinExistence type="inferred from homology"/>
<dbReference type="PROSITE" id="PS50127">
    <property type="entry name" value="UBC_2"/>
    <property type="match status" value="1"/>
</dbReference>
<feature type="domain" description="UBC core" evidence="5">
    <location>
        <begin position="2"/>
        <end position="151"/>
    </location>
</feature>
<dbReference type="InterPro" id="IPR050113">
    <property type="entry name" value="Ub_conjugating_enzyme"/>
</dbReference>
<name>A0AAW1NN71_9CHLO</name>
<accession>A0AAW1NN71</accession>